<feature type="compositionally biased region" description="Basic and acidic residues" evidence="1">
    <location>
        <begin position="77"/>
        <end position="96"/>
    </location>
</feature>
<evidence type="ECO:0000313" key="3">
    <source>
        <dbReference type="Proteomes" id="UP001430953"/>
    </source>
</evidence>
<accession>A0AAW2F580</accession>
<sequence>MTMRSPYGGRSLVPRVARKAKGKRSIDLQRCPSGHVEFSHPYVNPLLKVCSNRPRLAPLVRATSFNLRRNDPGTAIKSEEENTREKAKEKERKKSTPTEYVPRRWALGKECYRSRCILRPDNNTVASR</sequence>
<feature type="region of interest" description="Disordered" evidence="1">
    <location>
        <begin position="1"/>
        <end position="25"/>
    </location>
</feature>
<proteinExistence type="predicted"/>
<gene>
    <name evidence="2" type="ORF">PUN28_014282</name>
</gene>
<feature type="region of interest" description="Disordered" evidence="1">
    <location>
        <begin position="67"/>
        <end position="100"/>
    </location>
</feature>
<reference evidence="2 3" key="1">
    <citation type="submission" date="2023-03" db="EMBL/GenBank/DDBJ databases">
        <title>High recombination rates correlate with genetic variation in Cardiocondyla obscurior ants.</title>
        <authorList>
            <person name="Errbii M."/>
        </authorList>
    </citation>
    <scope>NUCLEOTIDE SEQUENCE [LARGE SCALE GENOMIC DNA]</scope>
    <source>
        <strain evidence="2">Alpha-2009</strain>
        <tissue evidence="2">Whole body</tissue>
    </source>
</reference>
<name>A0AAW2F580_9HYME</name>
<dbReference type="Proteomes" id="UP001430953">
    <property type="component" value="Unassembled WGS sequence"/>
</dbReference>
<organism evidence="2 3">
    <name type="scientific">Cardiocondyla obscurior</name>
    <dbReference type="NCBI Taxonomy" id="286306"/>
    <lineage>
        <taxon>Eukaryota</taxon>
        <taxon>Metazoa</taxon>
        <taxon>Ecdysozoa</taxon>
        <taxon>Arthropoda</taxon>
        <taxon>Hexapoda</taxon>
        <taxon>Insecta</taxon>
        <taxon>Pterygota</taxon>
        <taxon>Neoptera</taxon>
        <taxon>Endopterygota</taxon>
        <taxon>Hymenoptera</taxon>
        <taxon>Apocrita</taxon>
        <taxon>Aculeata</taxon>
        <taxon>Formicoidea</taxon>
        <taxon>Formicidae</taxon>
        <taxon>Myrmicinae</taxon>
        <taxon>Cardiocondyla</taxon>
    </lineage>
</organism>
<evidence type="ECO:0000256" key="1">
    <source>
        <dbReference type="SAM" id="MobiDB-lite"/>
    </source>
</evidence>
<comment type="caution">
    <text evidence="2">The sequence shown here is derived from an EMBL/GenBank/DDBJ whole genome shotgun (WGS) entry which is preliminary data.</text>
</comment>
<protein>
    <submittedName>
        <fullName evidence="2">Uncharacterized protein</fullName>
    </submittedName>
</protein>
<evidence type="ECO:0000313" key="2">
    <source>
        <dbReference type="EMBL" id="KAL0109077.1"/>
    </source>
</evidence>
<dbReference type="AlphaFoldDB" id="A0AAW2F580"/>
<dbReference type="EMBL" id="JADYXP020000015">
    <property type="protein sequence ID" value="KAL0109077.1"/>
    <property type="molecule type" value="Genomic_DNA"/>
</dbReference>
<keyword evidence="3" id="KW-1185">Reference proteome</keyword>